<dbReference type="OrthoDB" id="2912498at2759"/>
<dbReference type="AlphaFoldDB" id="A0A5C3KP33"/>
<accession>A0A5C3KP33</accession>
<keyword evidence="2" id="KW-1185">Reference proteome</keyword>
<gene>
    <name evidence="1" type="ORF">FA15DRAFT_45748</name>
</gene>
<sequence length="430" mass="48277">MTSHDSQYADYTVAKGLEMTRQELPNELLIQILKCLLPPIKPTPTSDTIIDYYQQLTLFAALRAVSGQWDSVISFLLYDHVLLPSTSIDQVKPTIGLMAQCRNPELIKILTISGLSGNPTKVSIEQSKEGLALLNTHLQRLKNAQIRRLELIGETPAFQTRQWKSRTLPNLHNSLETLVLTHFGYKQTSLALVEVGPSLHHLEMVGWQYVHRHSRPTLHLPSNMPNLTKLVLKDCFPFRNDFAKLFSRIGEPIFDPVRKRTVLKSNLREFLLQGNSILRPTDVLELVRLNSIGKSLTVLHLSFSHSTSGKPEAGTLIAKTCRSLIDFQYTGPIQQSFFSALAPSISKLGVAIWSPSNGFTSALYLSTLNLGYFTQERLKDVLLAPCVLDELNIVVHGLKYEPRFVPQFGVADEKAIRAKGTRIDVEFLNV</sequence>
<reference evidence="1 2" key="1">
    <citation type="journal article" date="2019" name="Nat. Ecol. Evol.">
        <title>Megaphylogeny resolves global patterns of mushroom evolution.</title>
        <authorList>
            <person name="Varga T."/>
            <person name="Krizsan K."/>
            <person name="Foldi C."/>
            <person name="Dima B."/>
            <person name="Sanchez-Garcia M."/>
            <person name="Sanchez-Ramirez S."/>
            <person name="Szollosi G.J."/>
            <person name="Szarkandi J.G."/>
            <person name="Papp V."/>
            <person name="Albert L."/>
            <person name="Andreopoulos W."/>
            <person name="Angelini C."/>
            <person name="Antonin V."/>
            <person name="Barry K.W."/>
            <person name="Bougher N.L."/>
            <person name="Buchanan P."/>
            <person name="Buyck B."/>
            <person name="Bense V."/>
            <person name="Catcheside P."/>
            <person name="Chovatia M."/>
            <person name="Cooper J."/>
            <person name="Damon W."/>
            <person name="Desjardin D."/>
            <person name="Finy P."/>
            <person name="Geml J."/>
            <person name="Haridas S."/>
            <person name="Hughes K."/>
            <person name="Justo A."/>
            <person name="Karasinski D."/>
            <person name="Kautmanova I."/>
            <person name="Kiss B."/>
            <person name="Kocsube S."/>
            <person name="Kotiranta H."/>
            <person name="LaButti K.M."/>
            <person name="Lechner B.E."/>
            <person name="Liimatainen K."/>
            <person name="Lipzen A."/>
            <person name="Lukacs Z."/>
            <person name="Mihaltcheva S."/>
            <person name="Morgado L.N."/>
            <person name="Niskanen T."/>
            <person name="Noordeloos M.E."/>
            <person name="Ohm R.A."/>
            <person name="Ortiz-Santana B."/>
            <person name="Ovrebo C."/>
            <person name="Racz N."/>
            <person name="Riley R."/>
            <person name="Savchenko A."/>
            <person name="Shiryaev A."/>
            <person name="Soop K."/>
            <person name="Spirin V."/>
            <person name="Szebenyi C."/>
            <person name="Tomsovsky M."/>
            <person name="Tulloss R.E."/>
            <person name="Uehling J."/>
            <person name="Grigoriev I.V."/>
            <person name="Vagvolgyi C."/>
            <person name="Papp T."/>
            <person name="Martin F.M."/>
            <person name="Miettinen O."/>
            <person name="Hibbett D.S."/>
            <person name="Nagy L.G."/>
        </authorList>
    </citation>
    <scope>NUCLEOTIDE SEQUENCE [LARGE SCALE GENOMIC DNA]</scope>
    <source>
        <strain evidence="1 2">CBS 121175</strain>
    </source>
</reference>
<dbReference type="EMBL" id="ML210246">
    <property type="protein sequence ID" value="TFK22220.1"/>
    <property type="molecule type" value="Genomic_DNA"/>
</dbReference>
<evidence type="ECO:0000313" key="2">
    <source>
        <dbReference type="Proteomes" id="UP000307440"/>
    </source>
</evidence>
<name>A0A5C3KP33_COPMA</name>
<proteinExistence type="predicted"/>
<dbReference type="Proteomes" id="UP000307440">
    <property type="component" value="Unassembled WGS sequence"/>
</dbReference>
<organism evidence="1 2">
    <name type="scientific">Coprinopsis marcescibilis</name>
    <name type="common">Agaric fungus</name>
    <name type="synonym">Psathyrella marcescibilis</name>
    <dbReference type="NCBI Taxonomy" id="230819"/>
    <lineage>
        <taxon>Eukaryota</taxon>
        <taxon>Fungi</taxon>
        <taxon>Dikarya</taxon>
        <taxon>Basidiomycota</taxon>
        <taxon>Agaricomycotina</taxon>
        <taxon>Agaricomycetes</taxon>
        <taxon>Agaricomycetidae</taxon>
        <taxon>Agaricales</taxon>
        <taxon>Agaricineae</taxon>
        <taxon>Psathyrellaceae</taxon>
        <taxon>Coprinopsis</taxon>
    </lineage>
</organism>
<protein>
    <recommendedName>
        <fullName evidence="3">F-box domain-containing protein</fullName>
    </recommendedName>
</protein>
<evidence type="ECO:0008006" key="3">
    <source>
        <dbReference type="Google" id="ProtNLM"/>
    </source>
</evidence>
<evidence type="ECO:0000313" key="1">
    <source>
        <dbReference type="EMBL" id="TFK22220.1"/>
    </source>
</evidence>
<dbReference type="SUPFAM" id="SSF52047">
    <property type="entry name" value="RNI-like"/>
    <property type="match status" value="1"/>
</dbReference>